<sequence>MIQRSRSLPQSFSTTNNHCGNSPLTRPGIVWHLMLLMPGARLLISTSSEKCSTATSAGLVKSSVQSGFWTETQSLSTFRTRETTDMLVLVHAPRPSPMELARSTQVPVPFGPEQALGVKSARAAILTGALWTAIPERERTKVSAIDAEKNMMIKKEEKKKVKWRTQFLRASSH</sequence>
<dbReference type="AlphaFoldDB" id="A0AAD7J888"/>
<name>A0AAD7J888_9AGAR</name>
<proteinExistence type="predicted"/>
<comment type="caution">
    <text evidence="2">The sequence shown here is derived from an EMBL/GenBank/DDBJ whole genome shotgun (WGS) entry which is preliminary data.</text>
</comment>
<reference evidence="2" key="1">
    <citation type="submission" date="2023-03" db="EMBL/GenBank/DDBJ databases">
        <title>Massive genome expansion in bonnet fungi (Mycena s.s.) driven by repeated elements and novel gene families across ecological guilds.</title>
        <authorList>
            <consortium name="Lawrence Berkeley National Laboratory"/>
            <person name="Harder C.B."/>
            <person name="Miyauchi S."/>
            <person name="Viragh M."/>
            <person name="Kuo A."/>
            <person name="Thoen E."/>
            <person name="Andreopoulos B."/>
            <person name="Lu D."/>
            <person name="Skrede I."/>
            <person name="Drula E."/>
            <person name="Henrissat B."/>
            <person name="Morin E."/>
            <person name="Kohler A."/>
            <person name="Barry K."/>
            <person name="LaButti K."/>
            <person name="Morin E."/>
            <person name="Salamov A."/>
            <person name="Lipzen A."/>
            <person name="Mereny Z."/>
            <person name="Hegedus B."/>
            <person name="Baldrian P."/>
            <person name="Stursova M."/>
            <person name="Weitz H."/>
            <person name="Taylor A."/>
            <person name="Grigoriev I.V."/>
            <person name="Nagy L.G."/>
            <person name="Martin F."/>
            <person name="Kauserud H."/>
        </authorList>
    </citation>
    <scope>NUCLEOTIDE SEQUENCE</scope>
    <source>
        <strain evidence="2">CBHHK182m</strain>
    </source>
</reference>
<protein>
    <submittedName>
        <fullName evidence="2">Uncharacterized protein</fullName>
    </submittedName>
</protein>
<keyword evidence="3" id="KW-1185">Reference proteome</keyword>
<gene>
    <name evidence="2" type="ORF">B0H16DRAFT_1535730</name>
</gene>
<accession>A0AAD7J888</accession>
<dbReference type="Proteomes" id="UP001215598">
    <property type="component" value="Unassembled WGS sequence"/>
</dbReference>
<evidence type="ECO:0000256" key="1">
    <source>
        <dbReference type="SAM" id="MobiDB-lite"/>
    </source>
</evidence>
<evidence type="ECO:0000313" key="3">
    <source>
        <dbReference type="Proteomes" id="UP001215598"/>
    </source>
</evidence>
<organism evidence="2 3">
    <name type="scientific">Mycena metata</name>
    <dbReference type="NCBI Taxonomy" id="1033252"/>
    <lineage>
        <taxon>Eukaryota</taxon>
        <taxon>Fungi</taxon>
        <taxon>Dikarya</taxon>
        <taxon>Basidiomycota</taxon>
        <taxon>Agaricomycotina</taxon>
        <taxon>Agaricomycetes</taxon>
        <taxon>Agaricomycetidae</taxon>
        <taxon>Agaricales</taxon>
        <taxon>Marasmiineae</taxon>
        <taxon>Mycenaceae</taxon>
        <taxon>Mycena</taxon>
    </lineage>
</organism>
<evidence type="ECO:0000313" key="2">
    <source>
        <dbReference type="EMBL" id="KAJ7758299.1"/>
    </source>
</evidence>
<dbReference type="EMBL" id="JARKIB010000042">
    <property type="protein sequence ID" value="KAJ7758299.1"/>
    <property type="molecule type" value="Genomic_DNA"/>
</dbReference>
<feature type="region of interest" description="Disordered" evidence="1">
    <location>
        <begin position="1"/>
        <end position="20"/>
    </location>
</feature>